<keyword evidence="1" id="KW-0472">Membrane</keyword>
<keyword evidence="1" id="KW-0812">Transmembrane</keyword>
<sequence length="93" mass="9982">MGASTFVPRALDSGSTRSGAVLGALAVLFAVAGVTLAVRTYRMGVELRDGRVTLRGVLRTTRIPQSAITHVHVREATVVWRRPDGAVRRSRVA</sequence>
<dbReference type="Proteomes" id="UP001597083">
    <property type="component" value="Unassembled WGS sequence"/>
</dbReference>
<gene>
    <name evidence="2" type="ORF">ACFQ07_16175</name>
</gene>
<dbReference type="EMBL" id="JBHTIR010002438">
    <property type="protein sequence ID" value="MFD0853776.1"/>
    <property type="molecule type" value="Genomic_DNA"/>
</dbReference>
<feature type="non-terminal residue" evidence="2">
    <location>
        <position position="93"/>
    </location>
</feature>
<feature type="transmembrane region" description="Helical" evidence="1">
    <location>
        <begin position="20"/>
        <end position="38"/>
    </location>
</feature>
<evidence type="ECO:0000313" key="3">
    <source>
        <dbReference type="Proteomes" id="UP001597083"/>
    </source>
</evidence>
<keyword evidence="1" id="KW-1133">Transmembrane helix</keyword>
<protein>
    <submittedName>
        <fullName evidence="2">Uncharacterized protein</fullName>
    </submittedName>
</protein>
<organism evidence="2 3">
    <name type="scientific">Actinomadura adrarensis</name>
    <dbReference type="NCBI Taxonomy" id="1819600"/>
    <lineage>
        <taxon>Bacteria</taxon>
        <taxon>Bacillati</taxon>
        <taxon>Actinomycetota</taxon>
        <taxon>Actinomycetes</taxon>
        <taxon>Streptosporangiales</taxon>
        <taxon>Thermomonosporaceae</taxon>
        <taxon>Actinomadura</taxon>
    </lineage>
</organism>
<comment type="caution">
    <text evidence="2">The sequence shown here is derived from an EMBL/GenBank/DDBJ whole genome shotgun (WGS) entry which is preliminary data.</text>
</comment>
<reference evidence="3" key="1">
    <citation type="journal article" date="2019" name="Int. J. Syst. Evol. Microbiol.">
        <title>The Global Catalogue of Microorganisms (GCM) 10K type strain sequencing project: providing services to taxonomists for standard genome sequencing and annotation.</title>
        <authorList>
            <consortium name="The Broad Institute Genomics Platform"/>
            <consortium name="The Broad Institute Genome Sequencing Center for Infectious Disease"/>
            <person name="Wu L."/>
            <person name="Ma J."/>
        </authorList>
    </citation>
    <scope>NUCLEOTIDE SEQUENCE [LARGE SCALE GENOMIC DNA]</scope>
    <source>
        <strain evidence="3">JCM 31696</strain>
    </source>
</reference>
<name>A0ABW3CGW1_9ACTN</name>
<keyword evidence="3" id="KW-1185">Reference proteome</keyword>
<accession>A0ABW3CGW1</accession>
<evidence type="ECO:0000313" key="2">
    <source>
        <dbReference type="EMBL" id="MFD0853776.1"/>
    </source>
</evidence>
<proteinExistence type="predicted"/>
<evidence type="ECO:0000256" key="1">
    <source>
        <dbReference type="SAM" id="Phobius"/>
    </source>
</evidence>